<dbReference type="HOGENOM" id="CLU_030458_1_0_1"/>
<proteinExistence type="predicted"/>
<reference evidence="3" key="1">
    <citation type="submission" date="2011-08" db="EMBL/GenBank/DDBJ databases">
        <title>The draft genome of Latimeria chalumnae.</title>
        <authorList>
            <person name="Di Palma F."/>
            <person name="Alfoldi J."/>
            <person name="Johnson J."/>
            <person name="Berlin A."/>
            <person name="Gnerre S."/>
            <person name="Jaffe D."/>
            <person name="MacCallum I."/>
            <person name="Young S."/>
            <person name="Walker B.J."/>
            <person name="Lander E."/>
            <person name="Lindblad-Toh K."/>
        </authorList>
    </citation>
    <scope>NUCLEOTIDE SEQUENCE [LARGE SCALE GENOMIC DNA]</scope>
    <source>
        <strain evidence="3">Wild caught</strain>
    </source>
</reference>
<protein>
    <submittedName>
        <fullName evidence="2">Tetratricopeptide repeat domain 23 like</fullName>
    </submittedName>
</protein>
<dbReference type="Proteomes" id="UP000008672">
    <property type="component" value="Unassembled WGS sequence"/>
</dbReference>
<dbReference type="STRING" id="7897.ENSLACP00000008190"/>
<dbReference type="PANTHER" id="PTHR14485">
    <property type="entry name" value="TETRATRICOPEPTIDE REPEAT PROTEIN 23"/>
    <property type="match status" value="1"/>
</dbReference>
<dbReference type="InterPro" id="IPR011990">
    <property type="entry name" value="TPR-like_helical_dom_sf"/>
</dbReference>
<dbReference type="EMBL" id="AFYH01129105">
    <property type="status" value="NOT_ANNOTATED_CDS"/>
    <property type="molecule type" value="Genomic_DNA"/>
</dbReference>
<dbReference type="SUPFAM" id="SSF48452">
    <property type="entry name" value="TPR-like"/>
    <property type="match status" value="1"/>
</dbReference>
<dbReference type="AlphaFoldDB" id="H3AEW9"/>
<dbReference type="Ensembl" id="ENSLACT00000008256.1">
    <property type="protein sequence ID" value="ENSLACP00000008190.1"/>
    <property type="gene ID" value="ENSLACG00000007252.1"/>
</dbReference>
<dbReference type="PANTHER" id="PTHR14485:SF4">
    <property type="entry name" value="TETRATRICOPEPTIDE REPEAT PROTEIN 23-LIKE"/>
    <property type="match status" value="1"/>
</dbReference>
<dbReference type="GeneTree" id="ENSGT00530000063847"/>
<dbReference type="OMA" id="IDCMSLP"/>
<reference evidence="2" key="2">
    <citation type="submission" date="2025-08" db="UniProtKB">
        <authorList>
            <consortium name="Ensembl"/>
        </authorList>
    </citation>
    <scope>IDENTIFICATION</scope>
</reference>
<dbReference type="EMBL" id="AFYH01129106">
    <property type="status" value="NOT_ANNOTATED_CDS"/>
    <property type="molecule type" value="Genomic_DNA"/>
</dbReference>
<dbReference type="FunCoup" id="H3AEW9">
    <property type="interactions" value="29"/>
</dbReference>
<dbReference type="InterPro" id="IPR042621">
    <property type="entry name" value="TTC23/TTC23L"/>
</dbReference>
<feature type="coiled-coil region" evidence="1">
    <location>
        <begin position="90"/>
        <end position="117"/>
    </location>
</feature>
<dbReference type="EMBL" id="AFYH01129104">
    <property type="status" value="NOT_ANNOTATED_CDS"/>
    <property type="molecule type" value="Genomic_DNA"/>
</dbReference>
<reference evidence="2" key="3">
    <citation type="submission" date="2025-09" db="UniProtKB">
        <authorList>
            <consortium name="Ensembl"/>
        </authorList>
    </citation>
    <scope>IDENTIFICATION</scope>
</reference>
<keyword evidence="3" id="KW-1185">Reference proteome</keyword>
<evidence type="ECO:0000256" key="1">
    <source>
        <dbReference type="SAM" id="Coils"/>
    </source>
</evidence>
<gene>
    <name evidence="2" type="primary">TTC23L</name>
</gene>
<dbReference type="Gene3D" id="1.25.40.10">
    <property type="entry name" value="Tetratricopeptide repeat domain"/>
    <property type="match status" value="1"/>
</dbReference>
<sequence>KELIRCMTLTRLVYGDGHWRLAQSFANIAHGYLNLRDLPVQAKQHAETAKAILQTGTHLSDSEEKKEVLETILTTYYTLGMAQLMVQNKIKDAHQHLQKAEKTMEELRRLRVKKKAVLVTEKDLNIALSSRVAVLQNNLALAVMFFHKAASHVIDTQGDNAPELIHIYQDMAKAEQLRKNDRRAIEHLLQAHAIAIAQNTEINVEVAHAKLLLAKGFALLEELRYHESAEIYFTESVSAYQSALGQDNPQTINAVDEFSNWLIQVGERKRAYSLLKDVIESKLAAFGDFNENVAETYQVMYSICLAEGEMKKAYGLVKKCLHIRTVVYGSRHKKTQQTNELLVMLQ</sequence>
<keyword evidence="1" id="KW-0175">Coiled coil</keyword>
<dbReference type="EMBL" id="AFYH01129108">
    <property type="status" value="NOT_ANNOTATED_CDS"/>
    <property type="molecule type" value="Genomic_DNA"/>
</dbReference>
<organism evidence="2 3">
    <name type="scientific">Latimeria chalumnae</name>
    <name type="common">Coelacanth</name>
    <dbReference type="NCBI Taxonomy" id="7897"/>
    <lineage>
        <taxon>Eukaryota</taxon>
        <taxon>Metazoa</taxon>
        <taxon>Chordata</taxon>
        <taxon>Craniata</taxon>
        <taxon>Vertebrata</taxon>
        <taxon>Euteleostomi</taxon>
        <taxon>Coelacanthiformes</taxon>
        <taxon>Coelacanthidae</taxon>
        <taxon>Latimeria</taxon>
    </lineage>
</organism>
<name>H3AEW9_LATCH</name>
<dbReference type="InParanoid" id="H3AEW9"/>
<evidence type="ECO:0000313" key="3">
    <source>
        <dbReference type="Proteomes" id="UP000008672"/>
    </source>
</evidence>
<dbReference type="EMBL" id="AFYH01129107">
    <property type="status" value="NOT_ANNOTATED_CDS"/>
    <property type="molecule type" value="Genomic_DNA"/>
</dbReference>
<evidence type="ECO:0000313" key="2">
    <source>
        <dbReference type="Ensembl" id="ENSLACP00000008190.1"/>
    </source>
</evidence>
<accession>H3AEW9</accession>
<dbReference type="eggNOG" id="ENOG502QXY0">
    <property type="taxonomic scope" value="Eukaryota"/>
</dbReference>